<dbReference type="InterPro" id="IPR035897">
    <property type="entry name" value="Toll_tir_struct_dom_sf"/>
</dbReference>
<dbReference type="SUPFAM" id="SSF52200">
    <property type="entry name" value="Toll/Interleukin receptor TIR domain"/>
    <property type="match status" value="1"/>
</dbReference>
<dbReference type="AlphaFoldDB" id="A0A834D468"/>
<dbReference type="Proteomes" id="UP000619265">
    <property type="component" value="Unassembled WGS sequence"/>
</dbReference>
<dbReference type="InterPro" id="IPR000157">
    <property type="entry name" value="TIR_dom"/>
</dbReference>
<dbReference type="GO" id="GO:0007165">
    <property type="term" value="P:signal transduction"/>
    <property type="evidence" value="ECO:0007669"/>
    <property type="project" value="InterPro"/>
</dbReference>
<gene>
    <name evidence="2" type="ORF">F2P56_006255</name>
</gene>
<dbReference type="Pfam" id="PF01582">
    <property type="entry name" value="TIR"/>
    <property type="match status" value="1"/>
</dbReference>
<dbReference type="SMART" id="SM00255">
    <property type="entry name" value="TIR"/>
    <property type="match status" value="1"/>
</dbReference>
<proteinExistence type="predicted"/>
<dbReference type="PANTHER" id="PTHR31008:SF42">
    <property type="entry name" value="TMV RESISTANCE PROTEIN N-LIKE"/>
    <property type="match status" value="1"/>
</dbReference>
<dbReference type="EMBL" id="LIHL02000003">
    <property type="protein sequence ID" value="KAF5474351.1"/>
    <property type="molecule type" value="Genomic_DNA"/>
</dbReference>
<comment type="caution">
    <text evidence="2">The sequence shown here is derived from an EMBL/GenBank/DDBJ whole genome shotgun (WGS) entry which is preliminary data.</text>
</comment>
<name>A0A834D468_JUGRE</name>
<evidence type="ECO:0000313" key="2">
    <source>
        <dbReference type="EMBL" id="KAF5474351.1"/>
    </source>
</evidence>
<organism evidence="2 3">
    <name type="scientific">Juglans regia</name>
    <name type="common">English walnut</name>
    <dbReference type="NCBI Taxonomy" id="51240"/>
    <lineage>
        <taxon>Eukaryota</taxon>
        <taxon>Viridiplantae</taxon>
        <taxon>Streptophyta</taxon>
        <taxon>Embryophyta</taxon>
        <taxon>Tracheophyta</taxon>
        <taxon>Spermatophyta</taxon>
        <taxon>Magnoliopsida</taxon>
        <taxon>eudicotyledons</taxon>
        <taxon>Gunneridae</taxon>
        <taxon>Pentapetalae</taxon>
        <taxon>rosids</taxon>
        <taxon>fabids</taxon>
        <taxon>Fagales</taxon>
        <taxon>Juglandaceae</taxon>
        <taxon>Juglans</taxon>
    </lineage>
</organism>
<sequence length="263" mass="30343">MQRSLALSKSYVRPWNQIQKLPRSSHEVFISHRGIDTRRNLAGLLYDHLFRLRLRPFLDCRNLKPGDRLFEKIDTAVRDCKVGVAVFSPRYCESYFCLRELARMMEYKKRVIPIFCDVKPSQLRFEDNGSPIPEKEIEGFRMALEEAKYTVGLTFDTSKGNWSEFLESASDAIIENLIEVDREGLEIIKSPKQRFDAFVFTSSADGTIKVWRRELQNQALPGSGFVETGKCDDSVSRKQIVSRCIMQILRCAGEILGMQEEVE</sequence>
<protein>
    <recommendedName>
        <fullName evidence="1">TIR domain-containing protein</fullName>
    </recommendedName>
</protein>
<evidence type="ECO:0000313" key="3">
    <source>
        <dbReference type="Proteomes" id="UP000619265"/>
    </source>
</evidence>
<accession>A0A834D468</accession>
<evidence type="ECO:0000259" key="1">
    <source>
        <dbReference type="PROSITE" id="PS50104"/>
    </source>
</evidence>
<dbReference type="PANTHER" id="PTHR31008">
    <property type="entry name" value="COP1-INTERACTING PROTEIN-RELATED"/>
    <property type="match status" value="1"/>
</dbReference>
<dbReference type="PROSITE" id="PS50104">
    <property type="entry name" value="TIR"/>
    <property type="match status" value="1"/>
</dbReference>
<dbReference type="Gene3D" id="3.40.50.10140">
    <property type="entry name" value="Toll/interleukin-1 receptor homology (TIR) domain"/>
    <property type="match status" value="1"/>
</dbReference>
<dbReference type="Gramene" id="Jr03_06730_p1">
    <property type="protein sequence ID" value="cds.Jr03_06730_p1"/>
    <property type="gene ID" value="Jr03_06730"/>
</dbReference>
<reference evidence="2" key="2">
    <citation type="submission" date="2020-03" db="EMBL/GenBank/DDBJ databases">
        <title>Walnut 2.0.</title>
        <authorList>
            <person name="Marrano A."/>
            <person name="Britton M."/>
            <person name="Zimin A.V."/>
            <person name="Zaini P.A."/>
            <person name="Workman R."/>
            <person name="Puiu D."/>
            <person name="Bianco L."/>
            <person name="Allen B.J."/>
            <person name="Troggio M."/>
            <person name="Leslie C.A."/>
            <person name="Timp W."/>
            <person name="Dendekar A."/>
            <person name="Salzberg S.L."/>
            <person name="Neale D.B."/>
        </authorList>
    </citation>
    <scope>NUCLEOTIDE SEQUENCE</scope>
    <source>
        <tissue evidence="2">Leaves</tissue>
    </source>
</reference>
<reference evidence="2" key="1">
    <citation type="submission" date="2015-10" db="EMBL/GenBank/DDBJ databases">
        <authorList>
            <person name="Martinez-Garcia P.J."/>
            <person name="Crepeau M.W."/>
            <person name="Puiu D."/>
            <person name="Gonzalez-Ibeas D."/>
            <person name="Whalen J."/>
            <person name="Stevens K."/>
            <person name="Paul R."/>
            <person name="Butterfield T."/>
            <person name="Britton M."/>
            <person name="Reagan R."/>
            <person name="Chakraborty S."/>
            <person name="Walawage S.L."/>
            <person name="Vasquez-Gross H.A."/>
            <person name="Cardeno C."/>
            <person name="Famula R."/>
            <person name="Pratt K."/>
            <person name="Kuruganti S."/>
            <person name="Aradhya M.K."/>
            <person name="Leslie C.A."/>
            <person name="Dandekar A.M."/>
            <person name="Salzberg S.L."/>
            <person name="Wegrzyn J.L."/>
            <person name="Langley C.H."/>
            <person name="Neale D.B."/>
        </authorList>
    </citation>
    <scope>NUCLEOTIDE SEQUENCE</scope>
    <source>
        <tissue evidence="2">Leaves</tissue>
    </source>
</reference>
<feature type="domain" description="TIR" evidence="1">
    <location>
        <begin position="24"/>
        <end position="148"/>
    </location>
</feature>